<feature type="region of interest" description="Disordered" evidence="1">
    <location>
        <begin position="31"/>
        <end position="81"/>
    </location>
</feature>
<feature type="compositionally biased region" description="Basic residues" evidence="1">
    <location>
        <begin position="49"/>
        <end position="61"/>
    </location>
</feature>
<dbReference type="ExpressionAtlas" id="A0A2K3K415">
    <property type="expression patterns" value="baseline"/>
</dbReference>
<evidence type="ECO:0000313" key="3">
    <source>
        <dbReference type="Proteomes" id="UP000236291"/>
    </source>
</evidence>
<reference evidence="2 3" key="1">
    <citation type="journal article" date="2014" name="Am. J. Bot.">
        <title>Genome assembly and annotation for red clover (Trifolium pratense; Fabaceae).</title>
        <authorList>
            <person name="Istvanek J."/>
            <person name="Jaros M."/>
            <person name="Krenek A."/>
            <person name="Repkova J."/>
        </authorList>
    </citation>
    <scope>NUCLEOTIDE SEQUENCE [LARGE SCALE GENOMIC DNA]</scope>
    <source>
        <strain evidence="3">cv. Tatra</strain>
        <tissue evidence="2">Young leaves</tissue>
    </source>
</reference>
<accession>A0A2K3K415</accession>
<keyword evidence="2" id="KW-0808">Transferase</keyword>
<name>A0A2K3K415_TRIPR</name>
<reference evidence="2 3" key="2">
    <citation type="journal article" date="2017" name="Front. Plant Sci.">
        <title>Gene Classification and Mining of Molecular Markers Useful in Red Clover (Trifolium pratense) Breeding.</title>
        <authorList>
            <person name="Istvanek J."/>
            <person name="Dluhosova J."/>
            <person name="Dluhos P."/>
            <person name="Patkova L."/>
            <person name="Nedelnik J."/>
            <person name="Repkova J."/>
        </authorList>
    </citation>
    <scope>NUCLEOTIDE SEQUENCE [LARGE SCALE GENOMIC DNA]</scope>
    <source>
        <strain evidence="3">cv. Tatra</strain>
        <tissue evidence="2">Young leaves</tissue>
    </source>
</reference>
<dbReference type="Proteomes" id="UP000236291">
    <property type="component" value="Unassembled WGS sequence"/>
</dbReference>
<dbReference type="EMBL" id="ASHM01084178">
    <property type="protein sequence ID" value="PNX61010.1"/>
    <property type="molecule type" value="Genomic_DNA"/>
</dbReference>
<comment type="caution">
    <text evidence="2">The sequence shown here is derived from an EMBL/GenBank/DDBJ whole genome shotgun (WGS) entry which is preliminary data.</text>
</comment>
<dbReference type="STRING" id="57577.A0A2K3K415"/>
<proteinExistence type="predicted"/>
<evidence type="ECO:0000256" key="1">
    <source>
        <dbReference type="SAM" id="MobiDB-lite"/>
    </source>
</evidence>
<protein>
    <submittedName>
        <fullName evidence="2">Putative serine threonine-protein kinase</fullName>
    </submittedName>
</protein>
<keyword evidence="2" id="KW-0418">Kinase</keyword>
<sequence length="112" mass="12661">MGCVFGKEGSERKKEVVKVAKVEEVELECEVQNGVNEKEGGAGDDEKRRRQRARRERRRQSLKPNPRLSNPPNHIHGEQVAAGWPSWLSKVAGEAIHGLTPRRADSFHKLDK</sequence>
<evidence type="ECO:0000313" key="2">
    <source>
        <dbReference type="EMBL" id="PNX61010.1"/>
    </source>
</evidence>
<dbReference type="GO" id="GO:0016301">
    <property type="term" value="F:kinase activity"/>
    <property type="evidence" value="ECO:0007669"/>
    <property type="project" value="UniProtKB-KW"/>
</dbReference>
<feature type="compositionally biased region" description="Basic and acidic residues" evidence="1">
    <location>
        <begin position="36"/>
        <end position="48"/>
    </location>
</feature>
<feature type="non-terminal residue" evidence="2">
    <location>
        <position position="112"/>
    </location>
</feature>
<dbReference type="AlphaFoldDB" id="A0A2K3K415"/>
<gene>
    <name evidence="2" type="ORF">L195_g052229</name>
</gene>
<organism evidence="2 3">
    <name type="scientific">Trifolium pratense</name>
    <name type="common">Red clover</name>
    <dbReference type="NCBI Taxonomy" id="57577"/>
    <lineage>
        <taxon>Eukaryota</taxon>
        <taxon>Viridiplantae</taxon>
        <taxon>Streptophyta</taxon>
        <taxon>Embryophyta</taxon>
        <taxon>Tracheophyta</taxon>
        <taxon>Spermatophyta</taxon>
        <taxon>Magnoliopsida</taxon>
        <taxon>eudicotyledons</taxon>
        <taxon>Gunneridae</taxon>
        <taxon>Pentapetalae</taxon>
        <taxon>rosids</taxon>
        <taxon>fabids</taxon>
        <taxon>Fabales</taxon>
        <taxon>Fabaceae</taxon>
        <taxon>Papilionoideae</taxon>
        <taxon>50 kb inversion clade</taxon>
        <taxon>NPAAA clade</taxon>
        <taxon>Hologalegina</taxon>
        <taxon>IRL clade</taxon>
        <taxon>Trifolieae</taxon>
        <taxon>Trifolium</taxon>
    </lineage>
</organism>